<sequence>MLIKNAEQVKRVYGGVQRSMSFDNWVAYIEEAEEFFIYPAIGTELYDELSLLVGEENEEDVSVGGTAEQKRLIKLLKMSLMAYADFSGMMRQIVSTGDAGKTQITPQNQQAVSKWATAASMKAAILRGDNALENALKFLEKNADEFETWKTSEVFLEKAGLLVNNATKLTEWFPQARGSRRMFLALEAGLRQAQAEIGVALGEAFLVEVLAKNKLWMEGSLTDANWLKLLKMCGQVVARKAVADFVPFMNIDADWHLWSTTDGLENKDVLPPSRRNEIAAELGDQWRDGLATIVDFLQKTASDSVFATYYSSDMYTALVETPPTRLFENDKKRSYGVL</sequence>
<protein>
    <submittedName>
        <fullName evidence="1">Uncharacterized protein</fullName>
    </submittedName>
</protein>
<dbReference type="Pfam" id="PF20459">
    <property type="entry name" value="DUF6712"/>
    <property type="match status" value="2"/>
</dbReference>
<dbReference type="EMBL" id="RJUF01000178">
    <property type="protein sequence ID" value="MCP9764946.1"/>
    <property type="molecule type" value="Genomic_DNA"/>
</dbReference>
<evidence type="ECO:0000313" key="2">
    <source>
        <dbReference type="Proteomes" id="UP001204144"/>
    </source>
</evidence>
<organism evidence="1 2">
    <name type="scientific">Lacihabitans soyangensis</name>
    <dbReference type="NCBI Taxonomy" id="869394"/>
    <lineage>
        <taxon>Bacteria</taxon>
        <taxon>Pseudomonadati</taxon>
        <taxon>Bacteroidota</taxon>
        <taxon>Cytophagia</taxon>
        <taxon>Cytophagales</taxon>
        <taxon>Leadbetterellaceae</taxon>
        <taxon>Lacihabitans</taxon>
    </lineage>
</organism>
<keyword evidence="2" id="KW-1185">Reference proteome</keyword>
<comment type="caution">
    <text evidence="1">The sequence shown here is derived from an EMBL/GenBank/DDBJ whole genome shotgun (WGS) entry which is preliminary data.</text>
</comment>
<proteinExistence type="predicted"/>
<dbReference type="Proteomes" id="UP001204144">
    <property type="component" value="Unassembled WGS sequence"/>
</dbReference>
<reference evidence="1 2" key="1">
    <citation type="submission" date="2018-11" db="EMBL/GenBank/DDBJ databases">
        <title>Novel bacteria species description.</title>
        <authorList>
            <person name="Han J.-H."/>
        </authorList>
    </citation>
    <scope>NUCLEOTIDE SEQUENCE [LARGE SCALE GENOMIC DNA]</scope>
    <source>
        <strain evidence="1 2">KCTC23259</strain>
    </source>
</reference>
<name>A0AAE3KW29_9BACT</name>
<dbReference type="InterPro" id="IPR046558">
    <property type="entry name" value="DUF6712"/>
</dbReference>
<accession>A0AAE3KW29</accession>
<evidence type="ECO:0000313" key="1">
    <source>
        <dbReference type="EMBL" id="MCP9764946.1"/>
    </source>
</evidence>
<gene>
    <name evidence="1" type="ORF">EGI31_18580</name>
</gene>
<dbReference type="AlphaFoldDB" id="A0AAE3KW29"/>